<evidence type="ECO:0000313" key="4">
    <source>
        <dbReference type="Proteomes" id="UP000309215"/>
    </source>
</evidence>
<sequence>MFQSIEIEQFRGFSRLALSDLGRVNLVVGKNNTGKTSLLEAITVLADPATMGDLHGLFRTGGGVPDARFYHWLPKHGADVETVLRVTSPGQKRRRVFVARKDRLLSSEGDKLDSFYRGNSLYGWCTAGVLRLRVHAVSVQHRVPDAMVDAFAEAVRAPEDEQQLESLLGAVDSRIRSVRLDAVAAKPFIVVDVGLRERIPLSQAGQGIYRLVAIFSELLGRKPDICFIDEIENGIHYTALPTVWKGIAEVSERLGIQVFATTHSRECLVAAHECFAARDSYDFRVIQLYRLGDVADGRTLDRKHIEAAIAAEIELR</sequence>
<dbReference type="InterPro" id="IPR003959">
    <property type="entry name" value="ATPase_AAA_core"/>
</dbReference>
<gene>
    <name evidence="3" type="ORF">E8A74_05960</name>
</gene>
<keyword evidence="4" id="KW-1185">Reference proteome</keyword>
<organism evidence="3 4">
    <name type="scientific">Polyangium fumosum</name>
    <dbReference type="NCBI Taxonomy" id="889272"/>
    <lineage>
        <taxon>Bacteria</taxon>
        <taxon>Pseudomonadati</taxon>
        <taxon>Myxococcota</taxon>
        <taxon>Polyangia</taxon>
        <taxon>Polyangiales</taxon>
        <taxon>Polyangiaceae</taxon>
        <taxon>Polyangium</taxon>
    </lineage>
</organism>
<evidence type="ECO:0000259" key="2">
    <source>
        <dbReference type="Pfam" id="PF13304"/>
    </source>
</evidence>
<dbReference type="GO" id="GO:0016887">
    <property type="term" value="F:ATP hydrolysis activity"/>
    <property type="evidence" value="ECO:0007669"/>
    <property type="project" value="InterPro"/>
</dbReference>
<dbReference type="OrthoDB" id="3322489at2"/>
<dbReference type="InterPro" id="IPR027417">
    <property type="entry name" value="P-loop_NTPase"/>
</dbReference>
<dbReference type="RefSeq" id="WP_136927945.1">
    <property type="nucleotide sequence ID" value="NZ_SSMQ01000004.1"/>
</dbReference>
<dbReference type="EMBL" id="SSMQ01000004">
    <property type="protein sequence ID" value="TKD12151.1"/>
    <property type="molecule type" value="Genomic_DNA"/>
</dbReference>
<comment type="caution">
    <text evidence="3">The sequence shown here is derived from an EMBL/GenBank/DDBJ whole genome shotgun (WGS) entry which is preliminary data.</text>
</comment>
<dbReference type="AlphaFoldDB" id="A0A4V5PQ82"/>
<dbReference type="InterPro" id="IPR041685">
    <property type="entry name" value="AAA_GajA/Old/RecF-like"/>
</dbReference>
<reference evidence="3 4" key="1">
    <citation type="submission" date="2019-04" db="EMBL/GenBank/DDBJ databases">
        <authorList>
            <person name="Li Y."/>
            <person name="Wang J."/>
        </authorList>
    </citation>
    <scope>NUCLEOTIDE SEQUENCE [LARGE SCALE GENOMIC DNA]</scope>
    <source>
        <strain evidence="3 4">DSM 14668</strain>
    </source>
</reference>
<accession>A0A4V5PQ82</accession>
<protein>
    <submittedName>
        <fullName evidence="3">DUF2813 domain-containing protein</fullName>
    </submittedName>
</protein>
<dbReference type="GO" id="GO:0006302">
    <property type="term" value="P:double-strand break repair"/>
    <property type="evidence" value="ECO:0007669"/>
    <property type="project" value="TreeGrafter"/>
</dbReference>
<feature type="domain" description="ATPase AAA-type core" evidence="2">
    <location>
        <begin position="159"/>
        <end position="264"/>
    </location>
</feature>
<dbReference type="GO" id="GO:0005524">
    <property type="term" value="F:ATP binding"/>
    <property type="evidence" value="ECO:0007669"/>
    <property type="project" value="InterPro"/>
</dbReference>
<dbReference type="Gene3D" id="3.40.50.300">
    <property type="entry name" value="P-loop containing nucleotide triphosphate hydrolases"/>
    <property type="match status" value="2"/>
</dbReference>
<feature type="domain" description="Endonuclease GajA/Old nuclease/RecF-like AAA" evidence="1">
    <location>
        <begin position="3"/>
        <end position="47"/>
    </location>
</feature>
<proteinExistence type="predicted"/>
<dbReference type="Proteomes" id="UP000309215">
    <property type="component" value="Unassembled WGS sequence"/>
</dbReference>
<dbReference type="Pfam" id="PF13304">
    <property type="entry name" value="AAA_21"/>
    <property type="match status" value="1"/>
</dbReference>
<name>A0A4V5PQ82_9BACT</name>
<dbReference type="GO" id="GO:0000731">
    <property type="term" value="P:DNA synthesis involved in DNA repair"/>
    <property type="evidence" value="ECO:0007669"/>
    <property type="project" value="TreeGrafter"/>
</dbReference>
<dbReference type="PANTHER" id="PTHR32182">
    <property type="entry name" value="DNA REPLICATION AND REPAIR PROTEIN RECF"/>
    <property type="match status" value="1"/>
</dbReference>
<evidence type="ECO:0000313" key="3">
    <source>
        <dbReference type="EMBL" id="TKD12151.1"/>
    </source>
</evidence>
<dbReference type="Pfam" id="PF13175">
    <property type="entry name" value="AAA_15"/>
    <property type="match status" value="1"/>
</dbReference>
<evidence type="ECO:0000259" key="1">
    <source>
        <dbReference type="Pfam" id="PF13175"/>
    </source>
</evidence>
<dbReference type="SUPFAM" id="SSF52540">
    <property type="entry name" value="P-loop containing nucleoside triphosphate hydrolases"/>
    <property type="match status" value="1"/>
</dbReference>
<dbReference type="PANTHER" id="PTHR32182:SF0">
    <property type="entry name" value="DNA REPLICATION AND REPAIR PROTEIN RECF"/>
    <property type="match status" value="1"/>
</dbReference>